<accession>A0A3D8IX39</accession>
<reference evidence="4 5" key="1">
    <citation type="submission" date="2018-04" db="EMBL/GenBank/DDBJ databases">
        <title>Novel Campyloabacter and Helicobacter Species and Strains.</title>
        <authorList>
            <person name="Mannion A.J."/>
            <person name="Shen Z."/>
            <person name="Fox J.G."/>
        </authorList>
    </citation>
    <scope>NUCLEOTIDE SEQUENCE [LARGE SCALE GENOMIC DNA]</scope>
    <source>
        <strain evidence="4 5">ATCC 700242</strain>
    </source>
</reference>
<comment type="similarity">
    <text evidence="1">Belongs to the membrane fusion protein (MFP) (TC 8.A.1) family.</text>
</comment>
<comment type="caution">
    <text evidence="4">The sequence shown here is derived from an EMBL/GenBank/DDBJ whole genome shotgun (WGS) entry which is preliminary data.</text>
</comment>
<organism evidence="4 5">
    <name type="scientific">Helicobacter cholecystus</name>
    <dbReference type="NCBI Taxonomy" id="45498"/>
    <lineage>
        <taxon>Bacteria</taxon>
        <taxon>Pseudomonadati</taxon>
        <taxon>Campylobacterota</taxon>
        <taxon>Epsilonproteobacteria</taxon>
        <taxon>Campylobacterales</taxon>
        <taxon>Helicobacteraceae</taxon>
        <taxon>Helicobacter</taxon>
    </lineage>
</organism>
<dbReference type="Gene3D" id="2.40.30.170">
    <property type="match status" value="1"/>
</dbReference>
<dbReference type="NCBIfam" id="TIGR01730">
    <property type="entry name" value="RND_mfp"/>
    <property type="match status" value="1"/>
</dbReference>
<dbReference type="EMBL" id="NXLU01000002">
    <property type="protein sequence ID" value="RDU69475.1"/>
    <property type="molecule type" value="Genomic_DNA"/>
</dbReference>
<dbReference type="InterPro" id="IPR006143">
    <property type="entry name" value="RND_pump_MFP"/>
</dbReference>
<protein>
    <submittedName>
        <fullName evidence="4">Efflux RND transporter periplasmic adaptor subunit</fullName>
    </submittedName>
</protein>
<sequence length="341" mass="37808">MREKVRILYLLCIAGLLFAKPVIVNSKKITKGSLDSQNTFLGVINFKEKSNIASQSSGVVEKVLFTLGERIKKGDNLVVLNSDLLQKEIQSKHAKLQQAKLLKEFQEKELKRYKNLLETDSIALQQYEKLNYEIKVQELVISSLEIEVEQAKVEISKKTIKAPFDGVIVGKNVNIGEWIKVGESVCEILNHSEPQAIVEVPSPILNYIQVGDMANIGVNSKSYTGKIAAIIPKADSRSRTFPVIIDLPSEGNFVEGMAVNAMLKSGGKSEGFLVPRDSIVDYRNRPCVFVIKNGKAYAIGVDILAIQGNVAVVRGNLELKDRVVYRGQYRLYNGAEVKDLG</sequence>
<dbReference type="Gene3D" id="2.40.50.100">
    <property type="match status" value="1"/>
</dbReference>
<evidence type="ECO:0000313" key="5">
    <source>
        <dbReference type="Proteomes" id="UP000257067"/>
    </source>
</evidence>
<dbReference type="OrthoDB" id="5318766at2"/>
<dbReference type="Gene3D" id="2.40.420.20">
    <property type="match status" value="1"/>
</dbReference>
<evidence type="ECO:0000256" key="2">
    <source>
        <dbReference type="SAM" id="Coils"/>
    </source>
</evidence>
<gene>
    <name evidence="4" type="ORF">CQA62_02165</name>
</gene>
<dbReference type="Gene3D" id="1.10.287.470">
    <property type="entry name" value="Helix hairpin bin"/>
    <property type="match status" value="1"/>
</dbReference>
<keyword evidence="5" id="KW-1185">Reference proteome</keyword>
<feature type="coiled-coil region" evidence="2">
    <location>
        <begin position="96"/>
        <end position="161"/>
    </location>
</feature>
<dbReference type="SUPFAM" id="SSF111369">
    <property type="entry name" value="HlyD-like secretion proteins"/>
    <property type="match status" value="1"/>
</dbReference>
<proteinExistence type="inferred from homology"/>
<feature type="domain" description="CzcB-like barrel-sandwich hybrid" evidence="3">
    <location>
        <begin position="51"/>
        <end position="188"/>
    </location>
</feature>
<dbReference type="InterPro" id="IPR058647">
    <property type="entry name" value="BSH_CzcB-like"/>
</dbReference>
<dbReference type="PANTHER" id="PTHR30469">
    <property type="entry name" value="MULTIDRUG RESISTANCE PROTEIN MDTA"/>
    <property type="match status" value="1"/>
</dbReference>
<dbReference type="Proteomes" id="UP000257067">
    <property type="component" value="Unassembled WGS sequence"/>
</dbReference>
<evidence type="ECO:0000256" key="1">
    <source>
        <dbReference type="ARBA" id="ARBA00009477"/>
    </source>
</evidence>
<dbReference type="PANTHER" id="PTHR30469:SF15">
    <property type="entry name" value="HLYD FAMILY OF SECRETION PROTEINS"/>
    <property type="match status" value="1"/>
</dbReference>
<dbReference type="GO" id="GO:1990281">
    <property type="term" value="C:efflux pump complex"/>
    <property type="evidence" value="ECO:0007669"/>
    <property type="project" value="TreeGrafter"/>
</dbReference>
<evidence type="ECO:0000313" key="4">
    <source>
        <dbReference type="EMBL" id="RDU69475.1"/>
    </source>
</evidence>
<dbReference type="GO" id="GO:0015562">
    <property type="term" value="F:efflux transmembrane transporter activity"/>
    <property type="evidence" value="ECO:0007669"/>
    <property type="project" value="TreeGrafter"/>
</dbReference>
<dbReference type="Pfam" id="PF25973">
    <property type="entry name" value="BSH_CzcB"/>
    <property type="match status" value="1"/>
</dbReference>
<evidence type="ECO:0000259" key="3">
    <source>
        <dbReference type="Pfam" id="PF25973"/>
    </source>
</evidence>
<dbReference type="AlphaFoldDB" id="A0A3D8IX39"/>
<name>A0A3D8IX39_9HELI</name>
<keyword evidence="2" id="KW-0175">Coiled coil</keyword>